<name>A0A2G6KBM4_9ACTN</name>
<evidence type="ECO:0000313" key="4">
    <source>
        <dbReference type="Proteomes" id="UP000230914"/>
    </source>
</evidence>
<proteinExistence type="predicted"/>
<evidence type="ECO:0000313" key="3">
    <source>
        <dbReference type="EMBL" id="PIE32372.1"/>
    </source>
</evidence>
<dbReference type="EMBL" id="PDSL01000050">
    <property type="protein sequence ID" value="PIE32372.1"/>
    <property type="molecule type" value="Genomic_DNA"/>
</dbReference>
<gene>
    <name evidence="3" type="ORF">CSA55_03425</name>
</gene>
<dbReference type="AlphaFoldDB" id="A0A2G6KBM4"/>
<dbReference type="Proteomes" id="UP000230914">
    <property type="component" value="Unassembled WGS sequence"/>
</dbReference>
<feature type="region of interest" description="Disordered" evidence="1">
    <location>
        <begin position="204"/>
        <end position="224"/>
    </location>
</feature>
<accession>A0A2G6KBM4</accession>
<evidence type="ECO:0000259" key="2">
    <source>
        <dbReference type="Pfam" id="PF10646"/>
    </source>
</evidence>
<dbReference type="Pfam" id="PF10646">
    <property type="entry name" value="Germane"/>
    <property type="match status" value="1"/>
</dbReference>
<organism evidence="3 4">
    <name type="scientific">Ilumatobacter coccineus</name>
    <dbReference type="NCBI Taxonomy" id="467094"/>
    <lineage>
        <taxon>Bacteria</taxon>
        <taxon>Bacillati</taxon>
        <taxon>Actinomycetota</taxon>
        <taxon>Acidimicrobiia</taxon>
        <taxon>Acidimicrobiales</taxon>
        <taxon>Ilumatobacteraceae</taxon>
        <taxon>Ilumatobacter</taxon>
    </lineage>
</organism>
<sequence length="224" mass="23538">MVAGCSLPIDDGVDTYNPRDLPDELVSETTTTTTTIATTTATDVPSATTEPEPNTQPIQIFYHLGFTDTLQPLELERAQPVPLSVVKDLLESPSGISEYGLRTSVRFGLIAEVTLARGVATVDLDPAVIERMTSIELRRAVAQIVLTYTSFRTADLGAIGQTRFTVDDGGFSVYVPSLGGSSEPGAPLAYEDFASLLETTPRDTAPAVTSAAPTTAAPTTAGDG</sequence>
<dbReference type="InterPro" id="IPR019606">
    <property type="entry name" value="GerMN"/>
</dbReference>
<reference evidence="3 4" key="1">
    <citation type="submission" date="2017-10" db="EMBL/GenBank/DDBJ databases">
        <title>Novel microbial diversity and functional potential in the marine mammal oral microbiome.</title>
        <authorList>
            <person name="Dudek N.K."/>
            <person name="Sun C.L."/>
            <person name="Burstein D."/>
            <person name="Kantor R.S."/>
            <person name="Aliaga Goltsman D.S."/>
            <person name="Bik E.M."/>
            <person name="Thomas B.C."/>
            <person name="Banfield J.F."/>
            <person name="Relman D.A."/>
        </authorList>
    </citation>
    <scope>NUCLEOTIDE SEQUENCE [LARGE SCALE GENOMIC DNA]</scope>
    <source>
        <strain evidence="3">DOLJORAL78_61_10</strain>
    </source>
</reference>
<evidence type="ECO:0000256" key="1">
    <source>
        <dbReference type="SAM" id="MobiDB-lite"/>
    </source>
</evidence>
<comment type="caution">
    <text evidence="3">The sequence shown here is derived from an EMBL/GenBank/DDBJ whole genome shotgun (WGS) entry which is preliminary data.</text>
</comment>
<feature type="domain" description="GerMN" evidence="2">
    <location>
        <begin position="78"/>
        <end position="167"/>
    </location>
</feature>
<protein>
    <recommendedName>
        <fullName evidence="2">GerMN domain-containing protein</fullName>
    </recommendedName>
</protein>